<feature type="compositionally biased region" description="Basic and acidic residues" evidence="8">
    <location>
        <begin position="839"/>
        <end position="849"/>
    </location>
</feature>
<feature type="compositionally biased region" description="Acidic residues" evidence="8">
    <location>
        <begin position="850"/>
        <end position="859"/>
    </location>
</feature>
<keyword evidence="5" id="KW-0406">Ion transport</keyword>
<evidence type="ECO:0000313" key="13">
    <source>
        <dbReference type="Proteomes" id="UP000507470"/>
    </source>
</evidence>
<dbReference type="InterPro" id="IPR050927">
    <property type="entry name" value="TRPM"/>
</dbReference>
<feature type="transmembrane region" description="Helical" evidence="9">
    <location>
        <begin position="942"/>
        <end position="959"/>
    </location>
</feature>
<dbReference type="Pfam" id="PF25969">
    <property type="entry name" value="NUDT9_N"/>
    <property type="match status" value="1"/>
</dbReference>
<keyword evidence="13" id="KW-1185">Reference proteome</keyword>
<dbReference type="InterPro" id="IPR057366">
    <property type="entry name" value="TRPM-like"/>
</dbReference>
<sequence>MTLKYHFLLQDEKKEDLDCIEVIIPNGNHSPGVAFQNGPSSEFPSPKTGTSPHIEALQNLFSLGPPDLTNEKNSPELSNEKLSPLLTHKPSQRVKFPSYTREGSNESDADIQFFIGKHVDEIQRTVRSIGDISVDTQNSETYRNAPFKCGHLKFESKKIEDLEHKKHYVCVPWDATPYELTYFMERYWNMRSPKIVMSIMSGVRNEKIWKNPRLRDQFKKGLIKAANSTEMWIVTNGVDNGIASIVGEAVNEEQFIRTNSRIDLSQLRPDAVKKFHRLTVIGVIQKRKIIYNQQLDGSEGLTLTNEGCKPGKDIHELNPDHTHFILVESETEDHYIDFRSNFEKQLECQLGRPRRYRRLLSYNSDENEADIVEPPPQTIPVVGLLIQGRPQKIDLVLFYLRHKMPVVVVKGTGGCANLLAYAIEETQDRSVAEVGHLSPELLKLIIHNFPDDFNKNDFARNAFKDKIIECVSLSKEDDRTFMTVINTQGVDGNLADLDKYILKALLKSEIKKSSRWRERAYKDLTLLLDWNRADLAQTEIFSSTNVSKIKVDKTLFEKSLIRKDREEFVSLFLEQGYQIHKYLNHKNLKYLFEKAEDSEFFSTVCLEGILGKHYMIPDQPLPHDFLINDLNKLVAKLSGIKDFIQPYELSMNSAELYVLDPAVAERKAVNCLIVWAVLLSRPKLAKVLWYRCDEPIPVALICSNIYRELSKCPMERSQRTDMEERAKEFGNMALGVLDISYRDTSAQAYSMLCRPLPDFNNKSTIEIAHNAYYLNFIAHPCCQKWLTRKLYGSIQMKELNWGICRLPYWFKILSSVFLVFPMFIWISFIKDGKKDKKGQTTEESYQKEDEFSEASSSDEETAILPRTKSQVEMELNNLQRRKSVKKFPNLFRQKRQEKIPVSRKVQMLWTAPITKFWITQMFYFIYLGLFCLAVLWPTCGNLYLDLIVWVWTVIIMTELMRHTYVKHQIHKGMSLLYNFFEITVMIIFLIMYLCLRLVPSWINFSDIYITKTVLSVGLIFFFYRLPHIYLPISPTLGPMLVRINRMVSVDFVSFIRMFLIFMVSGGVTIQAILYPNYPLGTDLIRRVITRPLFAMFLTQIDDLSGYDDCTPKYDNLTSSYCVNNPFQSAGSHMYKPEPDVANLQKCPMSSLSGYVITIQYLLICKLVLVTLLFAMFSLTIGKVDKEAAAIWKFQRYLLIMDFEERLCFPAPLTVINYIYILIQYIHRRLSSCRQNCINFCTCTTQKKTRNLSHTVQKLKRSEDYNYWKKCSHEYVSAQEEQTEVESIQKMQAQILQNLQDDMRFQKKTMRQMTDRIMDLDRTLHSSRMYLESISHKLDKNDVLGVSTNKGALVHVAARHSPYPGTSLTRFQVLDKDVPWEKTCLVYDPKTFTKPIDAFPDEERVYVDEDILFITLQQQERELLTEEEIAVLPSLPIINMVWNKVVTKKVPGIKGKRMFDRRSWIMLDNEMCRYKINPLGLPLNPMGRTGLIGRGALWQWGPNHQILAVCTRWRRADSADGQPPGFLYVEGKKVMEFIAVKKSDDGDETSFGLPGEYLHGLVSRYSTLIQAFKRDVLDEPDNQGKANLDQGDLIQYFSQFAELNLGSITNLGPKIPGTSLTRSASNPCLSSATPATIVPTFTTMSKSSSKKTDIDSTGFSASQVYKGYIDDPRNTDNAWIEAEVWNFHYDAGDIYDIKLPDDTNKVMWKEVSPNVRIYGNEGVIVQEAAKIQDAYF</sequence>
<evidence type="ECO:0000256" key="6">
    <source>
        <dbReference type="ARBA" id="ARBA00023136"/>
    </source>
</evidence>
<evidence type="ECO:0000256" key="2">
    <source>
        <dbReference type="ARBA" id="ARBA00022448"/>
    </source>
</evidence>
<evidence type="ECO:0000259" key="11">
    <source>
        <dbReference type="Pfam" id="PF25508"/>
    </source>
</evidence>
<dbReference type="Proteomes" id="UP000507470">
    <property type="component" value="Unassembled WGS sequence"/>
</dbReference>
<evidence type="ECO:0000259" key="10">
    <source>
        <dbReference type="Pfam" id="PF18139"/>
    </source>
</evidence>
<dbReference type="PANTHER" id="PTHR13800">
    <property type="entry name" value="TRANSIENT RECEPTOR POTENTIAL CATION CHANNEL, SUBFAMILY M, MEMBER 6"/>
    <property type="match status" value="1"/>
</dbReference>
<evidence type="ECO:0000256" key="7">
    <source>
        <dbReference type="ARBA" id="ARBA00023303"/>
    </source>
</evidence>
<reference evidence="12 13" key="1">
    <citation type="submission" date="2020-06" db="EMBL/GenBank/DDBJ databases">
        <authorList>
            <person name="Li R."/>
            <person name="Bekaert M."/>
        </authorList>
    </citation>
    <scope>NUCLEOTIDE SEQUENCE [LARGE SCALE GENOMIC DNA]</scope>
    <source>
        <strain evidence="13">wild</strain>
    </source>
</reference>
<dbReference type="OrthoDB" id="301415at2759"/>
<accession>A0A6J8A1K1</accession>
<feature type="transmembrane region" description="Helical" evidence="9">
    <location>
        <begin position="808"/>
        <end position="829"/>
    </location>
</feature>
<keyword evidence="7" id="KW-0407">Ion channel</keyword>
<dbReference type="EMBL" id="CACVKT020000542">
    <property type="protein sequence ID" value="CAC5360036.1"/>
    <property type="molecule type" value="Genomic_DNA"/>
</dbReference>
<protein>
    <submittedName>
        <fullName evidence="12">TRPM3</fullName>
    </submittedName>
</protein>
<feature type="region of interest" description="Disordered" evidence="8">
    <location>
        <begin position="839"/>
        <end position="859"/>
    </location>
</feature>
<keyword evidence="2" id="KW-0813">Transport</keyword>
<name>A0A6J8A1K1_MYTCO</name>
<dbReference type="GO" id="GO:0030001">
    <property type="term" value="P:metal ion transport"/>
    <property type="evidence" value="ECO:0007669"/>
    <property type="project" value="TreeGrafter"/>
</dbReference>
<dbReference type="Pfam" id="PF25508">
    <property type="entry name" value="TRPM2"/>
    <property type="match status" value="1"/>
</dbReference>
<evidence type="ECO:0000256" key="1">
    <source>
        <dbReference type="ARBA" id="ARBA00004141"/>
    </source>
</evidence>
<organism evidence="12 13">
    <name type="scientific">Mytilus coruscus</name>
    <name type="common">Sea mussel</name>
    <dbReference type="NCBI Taxonomy" id="42192"/>
    <lineage>
        <taxon>Eukaryota</taxon>
        <taxon>Metazoa</taxon>
        <taxon>Spiralia</taxon>
        <taxon>Lophotrochozoa</taxon>
        <taxon>Mollusca</taxon>
        <taxon>Bivalvia</taxon>
        <taxon>Autobranchia</taxon>
        <taxon>Pteriomorphia</taxon>
        <taxon>Mytilida</taxon>
        <taxon>Mytiloidea</taxon>
        <taxon>Mytilidae</taxon>
        <taxon>Mytilinae</taxon>
        <taxon>Mytilus</taxon>
    </lineage>
</organism>
<feature type="transmembrane region" description="Helical" evidence="9">
    <location>
        <begin position="979"/>
        <end position="1002"/>
    </location>
</feature>
<feature type="transmembrane region" description="Helical" evidence="9">
    <location>
        <begin position="1008"/>
        <end position="1030"/>
    </location>
</feature>
<evidence type="ECO:0000313" key="12">
    <source>
        <dbReference type="EMBL" id="CAC5360036.1"/>
    </source>
</evidence>
<feature type="transmembrane region" description="Helical" evidence="9">
    <location>
        <begin position="1158"/>
        <end position="1181"/>
    </location>
</feature>
<gene>
    <name evidence="12" type="ORF">MCOR_2665</name>
</gene>
<comment type="subcellular location">
    <subcellularLocation>
        <location evidence="1">Membrane</location>
        <topology evidence="1">Multi-pass membrane protein</topology>
    </subcellularLocation>
</comment>
<dbReference type="Gene3D" id="3.90.79.10">
    <property type="entry name" value="Nucleoside Triphosphate Pyrophosphohydrolase"/>
    <property type="match status" value="1"/>
</dbReference>
<feature type="transmembrane region" description="Helical" evidence="9">
    <location>
        <begin position="916"/>
        <end position="936"/>
    </location>
</feature>
<evidence type="ECO:0000256" key="5">
    <source>
        <dbReference type="ARBA" id="ARBA00023065"/>
    </source>
</evidence>
<feature type="domain" description="TRPM-like" evidence="11">
    <location>
        <begin position="562"/>
        <end position="779"/>
    </location>
</feature>
<feature type="transmembrane region" description="Helical" evidence="9">
    <location>
        <begin position="1202"/>
        <end position="1225"/>
    </location>
</feature>
<dbReference type="GO" id="GO:0005261">
    <property type="term" value="F:monoatomic cation channel activity"/>
    <property type="evidence" value="ECO:0007669"/>
    <property type="project" value="TreeGrafter"/>
</dbReference>
<feature type="transmembrane region" description="Helical" evidence="9">
    <location>
        <begin position="1051"/>
        <end position="1073"/>
    </location>
</feature>
<feature type="domain" description="TRPM SLOG" evidence="10">
    <location>
        <begin position="167"/>
        <end position="470"/>
    </location>
</feature>
<dbReference type="InterPro" id="IPR041491">
    <property type="entry name" value="TRPM_SLOG"/>
</dbReference>
<keyword evidence="6 9" id="KW-0472">Membrane</keyword>
<dbReference type="PANTHER" id="PTHR13800:SF41">
    <property type="entry name" value="PROTEIN CED-11"/>
    <property type="match status" value="1"/>
</dbReference>
<keyword evidence="3 9" id="KW-0812">Transmembrane</keyword>
<evidence type="ECO:0000256" key="3">
    <source>
        <dbReference type="ARBA" id="ARBA00022692"/>
    </source>
</evidence>
<dbReference type="GO" id="GO:0005886">
    <property type="term" value="C:plasma membrane"/>
    <property type="evidence" value="ECO:0007669"/>
    <property type="project" value="TreeGrafter"/>
</dbReference>
<evidence type="ECO:0000256" key="4">
    <source>
        <dbReference type="ARBA" id="ARBA00022989"/>
    </source>
</evidence>
<evidence type="ECO:0000256" key="9">
    <source>
        <dbReference type="SAM" id="Phobius"/>
    </source>
</evidence>
<dbReference type="Pfam" id="PF18139">
    <property type="entry name" value="LSDAT_euk"/>
    <property type="match status" value="1"/>
</dbReference>
<evidence type="ECO:0000256" key="8">
    <source>
        <dbReference type="SAM" id="MobiDB-lite"/>
    </source>
</evidence>
<keyword evidence="4 9" id="KW-1133">Transmembrane helix</keyword>
<proteinExistence type="predicted"/>